<dbReference type="PROSITE" id="PS00375">
    <property type="entry name" value="UDPGT"/>
    <property type="match status" value="2"/>
</dbReference>
<dbReference type="InterPro" id="IPR002213">
    <property type="entry name" value="UDP_glucos_trans"/>
</dbReference>
<comment type="caution">
    <text evidence="4">The sequence shown here is derived from an EMBL/GenBank/DDBJ whole genome shotgun (WGS) entry which is preliminary data.</text>
</comment>
<dbReference type="GO" id="GO:0008194">
    <property type="term" value="F:UDP-glycosyltransferase activity"/>
    <property type="evidence" value="ECO:0007669"/>
    <property type="project" value="InterPro"/>
</dbReference>
<reference evidence="4 5" key="1">
    <citation type="journal article" date="2018" name="Sci. Data">
        <title>The draft genome sequence of cork oak.</title>
        <authorList>
            <person name="Ramos A.M."/>
            <person name="Usie A."/>
            <person name="Barbosa P."/>
            <person name="Barros P.M."/>
            <person name="Capote T."/>
            <person name="Chaves I."/>
            <person name="Simoes F."/>
            <person name="Abreu I."/>
            <person name="Carrasquinho I."/>
            <person name="Faro C."/>
            <person name="Guimaraes J.B."/>
            <person name="Mendonca D."/>
            <person name="Nobrega F."/>
            <person name="Rodrigues L."/>
            <person name="Saibo N.J.M."/>
            <person name="Varela M.C."/>
            <person name="Egas C."/>
            <person name="Matos J."/>
            <person name="Miguel C.M."/>
            <person name="Oliveira M.M."/>
            <person name="Ricardo C.P."/>
            <person name="Goncalves S."/>
        </authorList>
    </citation>
    <scope>NUCLEOTIDE SEQUENCE [LARGE SCALE GENOMIC DNA]</scope>
    <source>
        <strain evidence="5">cv. HL8</strain>
    </source>
</reference>
<keyword evidence="3" id="KW-0808">Transferase</keyword>
<dbReference type="PANTHER" id="PTHR48045">
    <property type="entry name" value="UDP-GLYCOSYLTRANSFERASE 72B1"/>
    <property type="match status" value="1"/>
</dbReference>
<dbReference type="AlphaFoldDB" id="A0AAW0IVI9"/>
<evidence type="ECO:0000256" key="2">
    <source>
        <dbReference type="ARBA" id="ARBA00022676"/>
    </source>
</evidence>
<evidence type="ECO:0000256" key="3">
    <source>
        <dbReference type="ARBA" id="ARBA00022679"/>
    </source>
</evidence>
<dbReference type="EMBL" id="PKMF04000838">
    <property type="protein sequence ID" value="KAK7818236.1"/>
    <property type="molecule type" value="Genomic_DNA"/>
</dbReference>
<protein>
    <submittedName>
        <fullName evidence="4">Hydroquinone glucosyltransferase</fullName>
    </submittedName>
</protein>
<gene>
    <name evidence="4" type="primary">AS_36</name>
    <name evidence="4" type="ORF">CFP56_041579</name>
</gene>
<dbReference type="Pfam" id="PF00201">
    <property type="entry name" value="UDPGT"/>
    <property type="match status" value="2"/>
</dbReference>
<accession>A0AAW0IVI9</accession>
<dbReference type="CDD" id="cd03784">
    <property type="entry name" value="GT1_Gtf-like"/>
    <property type="match status" value="2"/>
</dbReference>
<keyword evidence="5" id="KW-1185">Reference proteome</keyword>
<comment type="similarity">
    <text evidence="1">Belongs to the UDP-glycosyltransferase family.</text>
</comment>
<evidence type="ECO:0000256" key="1">
    <source>
        <dbReference type="ARBA" id="ARBA00009995"/>
    </source>
</evidence>
<sequence length="956" mass="105193">MEQKLHIALLPSPGMGHLIPLVEFAKLLLHHHDFHITCIIPTTGSPYKAMKEVLEALPTSIDHVFLPLVNLEDLKGAKPGLQIALTMTRSLPSLHDVLTSLVATTRLVALVVDPFGTDALDVAKELNVSPYIFYSTNAMVFSLVLHLPKLDETISCEYRDLPEPVKLPGCIPILSRDLIDPMQDRKSEWYKMFLLRAKQMRLAEGIFINTFMELDGNAITALDEETKNISLYTIGPIIQSGSSNPVEGSDCLRWLNNQPSGSVLFVCFGSGATLSYDQMNELALGLELSKQKFLWVVRSPNNELANAAYLADQTLDNNPLAFLPKGFIERTKEQGLVVPFWAPQAQVLSHNSTGGFLSHCGWNSTLESIMQGIPIIAWPLFAEQRMNAILLTEVLKVALRPKANEKGLVDQEEIAEVIKGLMVGEEGKKVHNHMKNLKIAAEKALGPNGPGTGHLIPLVEFAKLLHHHDFHITCIIPTIGSPSKAMKENYIFVHMDQKPHIALLPSPGMGHLIPLVEFAKLLLHHHGFHITCIIPTTGSPSKAMKEVLQALPTSIEHVFLPPVNLEDLKGAKPGLQIALTMTRSVPSLRDVLTSLVATTRLVALVVDPFAIDALDVAKELNVSPYIFYPANAMVLSLLLNLPKLDETVSCEYRDLPEPVKLPGCIPIHGRDLIDPIQDRTSEWYKLILRWAKQMRLAEGIIVNTFMELDGNAITALEEEAKNLSLYTVGPIIQSGSSNQVEGSDCLRWLNNQPSGSVLFVCFGSGGTLSYDQMNELALGLELSKQKFLWVVRSPNNGLANAAYLADQTLDNNPLAFLPKGFIERTKEQGLVVPYWAPQAQVLSHGSTGGFLSHCGWNSTLESIMHGIPIIAWPLFAEQRMNAVLLTEDLKVALRPKANEKGLVDREEIAKVIKGLMVGEEGKKVHSRMKELKIAADKAVSPYGSSTKALADIASQL</sequence>
<dbReference type="SUPFAM" id="SSF53756">
    <property type="entry name" value="UDP-Glycosyltransferase/glycogen phosphorylase"/>
    <property type="match status" value="2"/>
</dbReference>
<organism evidence="4 5">
    <name type="scientific">Quercus suber</name>
    <name type="common">Cork oak</name>
    <dbReference type="NCBI Taxonomy" id="58331"/>
    <lineage>
        <taxon>Eukaryota</taxon>
        <taxon>Viridiplantae</taxon>
        <taxon>Streptophyta</taxon>
        <taxon>Embryophyta</taxon>
        <taxon>Tracheophyta</taxon>
        <taxon>Spermatophyta</taxon>
        <taxon>Magnoliopsida</taxon>
        <taxon>eudicotyledons</taxon>
        <taxon>Gunneridae</taxon>
        <taxon>Pentapetalae</taxon>
        <taxon>rosids</taxon>
        <taxon>fabids</taxon>
        <taxon>Fagales</taxon>
        <taxon>Fagaceae</taxon>
        <taxon>Quercus</taxon>
    </lineage>
</organism>
<evidence type="ECO:0000313" key="5">
    <source>
        <dbReference type="Proteomes" id="UP000237347"/>
    </source>
</evidence>
<keyword evidence="2" id="KW-0328">Glycosyltransferase</keyword>
<dbReference type="FunFam" id="3.40.50.2000:FF:000054">
    <property type="entry name" value="Glycosyltransferase"/>
    <property type="match status" value="2"/>
</dbReference>
<dbReference type="FunFam" id="3.40.50.2000:FF:000051">
    <property type="entry name" value="Glycosyltransferase"/>
    <property type="match status" value="2"/>
</dbReference>
<dbReference type="Gene3D" id="3.40.50.2000">
    <property type="entry name" value="Glycogen Phosphorylase B"/>
    <property type="match status" value="5"/>
</dbReference>
<dbReference type="InterPro" id="IPR035595">
    <property type="entry name" value="UDP_glycos_trans_CS"/>
</dbReference>
<dbReference type="Proteomes" id="UP000237347">
    <property type="component" value="Unassembled WGS sequence"/>
</dbReference>
<proteinExistence type="inferred from homology"/>
<dbReference type="PANTHER" id="PTHR48045:SF24">
    <property type="entry name" value="GLYCOSYLTRANSFERASE"/>
    <property type="match status" value="1"/>
</dbReference>
<evidence type="ECO:0000313" key="4">
    <source>
        <dbReference type="EMBL" id="KAK7818236.1"/>
    </source>
</evidence>
<name>A0AAW0IVI9_QUESU</name>